<protein>
    <recommendedName>
        <fullName evidence="1">Mixed lineage kinase domain-containing protein</fullName>
    </recommendedName>
</protein>
<dbReference type="PANTHER" id="PTHR35832">
    <property type="entry name" value="OS12G0248400 PROTEIN-RELATED"/>
    <property type="match status" value="1"/>
</dbReference>
<organism evidence="2">
    <name type="scientific">Aegilops tauschii</name>
    <name type="common">Tausch's goatgrass</name>
    <name type="synonym">Aegilops squarrosa</name>
    <dbReference type="NCBI Taxonomy" id="37682"/>
    <lineage>
        <taxon>Eukaryota</taxon>
        <taxon>Viridiplantae</taxon>
        <taxon>Streptophyta</taxon>
        <taxon>Embryophyta</taxon>
        <taxon>Tracheophyta</taxon>
        <taxon>Spermatophyta</taxon>
        <taxon>Magnoliopsida</taxon>
        <taxon>Liliopsida</taxon>
        <taxon>Poales</taxon>
        <taxon>Poaceae</taxon>
        <taxon>BOP clade</taxon>
        <taxon>Pooideae</taxon>
        <taxon>Triticodae</taxon>
        <taxon>Triticeae</taxon>
        <taxon>Triticinae</taxon>
        <taxon>Aegilops</taxon>
    </lineage>
</organism>
<dbReference type="Pfam" id="PF22215">
    <property type="entry name" value="MLKL_N"/>
    <property type="match status" value="1"/>
</dbReference>
<dbReference type="Gene3D" id="1.20.930.20">
    <property type="entry name" value="Adaptor protein Cbl, N-terminal domain"/>
    <property type="match status" value="2"/>
</dbReference>
<evidence type="ECO:0000313" key="2">
    <source>
        <dbReference type="EnsemblPlants" id="EMT03298"/>
    </source>
</evidence>
<dbReference type="InterPro" id="IPR036537">
    <property type="entry name" value="Adaptor_Cbl_N_dom_sf"/>
</dbReference>
<evidence type="ECO:0000259" key="1">
    <source>
        <dbReference type="Pfam" id="PF22215"/>
    </source>
</evidence>
<dbReference type="InterPro" id="IPR059179">
    <property type="entry name" value="MLKL-like_MCAfunc"/>
</dbReference>
<proteinExistence type="predicted"/>
<dbReference type="InterPro" id="IPR054000">
    <property type="entry name" value="MLKL_N"/>
</dbReference>
<name>R7W173_AEGTA</name>
<dbReference type="CDD" id="cd21037">
    <property type="entry name" value="MLKL_NTD"/>
    <property type="match status" value="2"/>
</dbReference>
<accession>R7W173</accession>
<feature type="domain" description="Mixed lineage kinase" evidence="1">
    <location>
        <begin position="26"/>
        <end position="135"/>
    </location>
</feature>
<dbReference type="EnsemblPlants" id="EMT03298">
    <property type="protein sequence ID" value="EMT03298"/>
    <property type="gene ID" value="F775_07038"/>
</dbReference>
<dbReference type="GO" id="GO:0007166">
    <property type="term" value="P:cell surface receptor signaling pathway"/>
    <property type="evidence" value="ECO:0007669"/>
    <property type="project" value="InterPro"/>
</dbReference>
<dbReference type="PANTHER" id="PTHR35832:SF12">
    <property type="entry name" value="RX N-TERMINAL DOMAIN-CONTAINING PROTEIN"/>
    <property type="match status" value="1"/>
</dbReference>
<sequence>MELLPSQHTNVAARMADAVLGSVTNALDIVFKIKHAVDTVKRNEKECQKIKRRVERVGHTLALCQKDAELMNPEGSGTALEALREILAEALELVTGCQEETNMCCLLIKAGEMSKQLNQVDQSISSINSDVSVAIMVCIAPHTKPLDKRTRSVPHTISEVAIEIKVALDKVQRNKAECNEIEKRVNGVNALLSQFGNTELMKDPYMRASIEKLHTTFCIARTLVMDCQKRNIIFIRSGWELSKQLHEVLEKIDLALDEMITISSSYECTV</sequence>
<reference evidence="2" key="1">
    <citation type="submission" date="2015-06" db="UniProtKB">
        <authorList>
            <consortium name="EnsemblPlants"/>
        </authorList>
    </citation>
    <scope>IDENTIFICATION</scope>
</reference>
<dbReference type="AlphaFoldDB" id="R7W173"/>